<evidence type="ECO:0000256" key="11">
    <source>
        <dbReference type="ARBA" id="ARBA00023014"/>
    </source>
</evidence>
<evidence type="ECO:0000256" key="1">
    <source>
        <dbReference type="ARBA" id="ARBA00000843"/>
    </source>
</evidence>
<evidence type="ECO:0000313" key="16">
    <source>
        <dbReference type="EMBL" id="QDO97677.1"/>
    </source>
</evidence>
<dbReference type="KEGG" id="fer:FNB15_10520"/>
<dbReference type="EMBL" id="CP041636">
    <property type="protein sequence ID" value="QDO97677.1"/>
    <property type="molecule type" value="Genomic_DNA"/>
</dbReference>
<dbReference type="GO" id="GO:0000701">
    <property type="term" value="F:purine-specific mismatch base pair DNA N-glycosylase activity"/>
    <property type="evidence" value="ECO:0007669"/>
    <property type="project" value="UniProtKB-EC"/>
</dbReference>
<dbReference type="PANTHER" id="PTHR42944">
    <property type="entry name" value="ADENINE DNA GLYCOSYLASE"/>
    <property type="match status" value="1"/>
</dbReference>
<comment type="cofactor">
    <cofactor evidence="14">
        <name>[4Fe-4S] cluster</name>
        <dbReference type="ChEBI" id="CHEBI:49883"/>
    </cofactor>
    <text evidence="14">Binds 1 [4Fe-4S] cluster.</text>
</comment>
<dbReference type="GO" id="GO:0034039">
    <property type="term" value="F:8-oxo-7,8-dihydroguanine DNA N-glycosylase activity"/>
    <property type="evidence" value="ECO:0007669"/>
    <property type="project" value="TreeGrafter"/>
</dbReference>
<evidence type="ECO:0000256" key="2">
    <source>
        <dbReference type="ARBA" id="ARBA00002933"/>
    </source>
</evidence>
<evidence type="ECO:0000256" key="3">
    <source>
        <dbReference type="ARBA" id="ARBA00008343"/>
    </source>
</evidence>
<comment type="similarity">
    <text evidence="3 14">Belongs to the Nth/MutY family.</text>
</comment>
<evidence type="ECO:0000313" key="17">
    <source>
        <dbReference type="Proteomes" id="UP000317496"/>
    </source>
</evidence>
<dbReference type="Proteomes" id="UP000317496">
    <property type="component" value="Chromosome"/>
</dbReference>
<dbReference type="NCBIfam" id="TIGR01084">
    <property type="entry name" value="mutY"/>
    <property type="match status" value="1"/>
</dbReference>
<dbReference type="Pfam" id="PF00730">
    <property type="entry name" value="HhH-GPD"/>
    <property type="match status" value="1"/>
</dbReference>
<dbReference type="GO" id="GO:0035485">
    <property type="term" value="F:adenine/guanine mispair binding"/>
    <property type="evidence" value="ECO:0007669"/>
    <property type="project" value="TreeGrafter"/>
</dbReference>
<organism evidence="16 17">
    <name type="scientific">Ferrovibrio terrae</name>
    <dbReference type="NCBI Taxonomy" id="2594003"/>
    <lineage>
        <taxon>Bacteria</taxon>
        <taxon>Pseudomonadati</taxon>
        <taxon>Pseudomonadota</taxon>
        <taxon>Alphaproteobacteria</taxon>
        <taxon>Rhodospirillales</taxon>
        <taxon>Rhodospirillaceae</taxon>
        <taxon>Ferrovibrio</taxon>
    </lineage>
</organism>
<dbReference type="SMART" id="SM00478">
    <property type="entry name" value="ENDO3c"/>
    <property type="match status" value="1"/>
</dbReference>
<dbReference type="Gene3D" id="1.10.340.30">
    <property type="entry name" value="Hypothetical protein, domain 2"/>
    <property type="match status" value="1"/>
</dbReference>
<dbReference type="Gene3D" id="3.90.79.10">
    <property type="entry name" value="Nucleoside Triphosphate Pyrophosphohydrolase"/>
    <property type="match status" value="1"/>
</dbReference>
<evidence type="ECO:0000256" key="7">
    <source>
        <dbReference type="ARBA" id="ARBA00022723"/>
    </source>
</evidence>
<evidence type="ECO:0000256" key="5">
    <source>
        <dbReference type="ARBA" id="ARBA00022023"/>
    </source>
</evidence>
<dbReference type="InterPro" id="IPR023170">
    <property type="entry name" value="HhH_base_excis_C"/>
</dbReference>
<dbReference type="PANTHER" id="PTHR42944:SF1">
    <property type="entry name" value="ADENINE DNA GLYCOSYLASE"/>
    <property type="match status" value="1"/>
</dbReference>
<dbReference type="Gene3D" id="1.10.1670.10">
    <property type="entry name" value="Helix-hairpin-Helix base-excision DNA repair enzymes (C-terminal)"/>
    <property type="match status" value="1"/>
</dbReference>
<dbReference type="SUPFAM" id="SSF48150">
    <property type="entry name" value="DNA-glycosylase"/>
    <property type="match status" value="1"/>
</dbReference>
<evidence type="ECO:0000256" key="4">
    <source>
        <dbReference type="ARBA" id="ARBA00012045"/>
    </source>
</evidence>
<dbReference type="InterPro" id="IPR003265">
    <property type="entry name" value="HhH-GPD_domain"/>
</dbReference>
<keyword evidence="12" id="KW-0234">DNA repair</keyword>
<evidence type="ECO:0000256" key="12">
    <source>
        <dbReference type="ARBA" id="ARBA00023204"/>
    </source>
</evidence>
<proteinExistence type="inferred from homology"/>
<dbReference type="GO" id="GO:0006284">
    <property type="term" value="P:base-excision repair"/>
    <property type="evidence" value="ECO:0007669"/>
    <property type="project" value="UniProtKB-UniRule"/>
</dbReference>
<dbReference type="InterPro" id="IPR004036">
    <property type="entry name" value="Endonuclease-III-like_CS2"/>
</dbReference>
<dbReference type="CDD" id="cd03431">
    <property type="entry name" value="NUDIX_DNA_Glycosylase_C-MutY"/>
    <property type="match status" value="1"/>
</dbReference>
<keyword evidence="11" id="KW-0411">Iron-sulfur</keyword>
<dbReference type="InterPro" id="IPR015797">
    <property type="entry name" value="NUDIX_hydrolase-like_dom_sf"/>
</dbReference>
<evidence type="ECO:0000256" key="14">
    <source>
        <dbReference type="RuleBase" id="RU365096"/>
    </source>
</evidence>
<dbReference type="EC" id="3.2.2.31" evidence="4 14"/>
<reference evidence="16 17" key="1">
    <citation type="submission" date="2019-07" db="EMBL/GenBank/DDBJ databases">
        <title>Genome sequencing for Ferrovibrio sp. K5.</title>
        <authorList>
            <person name="Park S.-J."/>
        </authorList>
    </citation>
    <scope>NUCLEOTIDE SEQUENCE [LARGE SCALE GENOMIC DNA]</scope>
    <source>
        <strain evidence="16 17">K5</strain>
    </source>
</reference>
<evidence type="ECO:0000256" key="6">
    <source>
        <dbReference type="ARBA" id="ARBA00022485"/>
    </source>
</evidence>
<dbReference type="GO" id="GO:0046872">
    <property type="term" value="F:metal ion binding"/>
    <property type="evidence" value="ECO:0007669"/>
    <property type="project" value="UniProtKB-UniRule"/>
</dbReference>
<dbReference type="PROSITE" id="PS01155">
    <property type="entry name" value="ENDONUCLEASE_III_2"/>
    <property type="match status" value="1"/>
</dbReference>
<dbReference type="InterPro" id="IPR044298">
    <property type="entry name" value="MIG/MutY"/>
</dbReference>
<keyword evidence="9" id="KW-0378">Hydrolase</keyword>
<evidence type="ECO:0000256" key="10">
    <source>
        <dbReference type="ARBA" id="ARBA00023004"/>
    </source>
</evidence>
<dbReference type="SUPFAM" id="SSF55811">
    <property type="entry name" value="Nudix"/>
    <property type="match status" value="1"/>
</dbReference>
<evidence type="ECO:0000256" key="13">
    <source>
        <dbReference type="ARBA" id="ARBA00023295"/>
    </source>
</evidence>
<dbReference type="GO" id="GO:0032357">
    <property type="term" value="F:oxidized purine DNA binding"/>
    <property type="evidence" value="ECO:0007669"/>
    <property type="project" value="TreeGrafter"/>
</dbReference>
<dbReference type="GO" id="GO:0006298">
    <property type="term" value="P:mismatch repair"/>
    <property type="evidence" value="ECO:0007669"/>
    <property type="project" value="TreeGrafter"/>
</dbReference>
<feature type="domain" description="HhH-GPD" evidence="15">
    <location>
        <begin position="48"/>
        <end position="197"/>
    </location>
</feature>
<accession>A0A516H1M6</accession>
<dbReference type="CDD" id="cd00056">
    <property type="entry name" value="ENDO3c"/>
    <property type="match status" value="1"/>
</dbReference>
<keyword evidence="10 14" id="KW-0408">Iron</keyword>
<comment type="function">
    <text evidence="2">Adenine glycosylase active on G-A mispairs. MutY also corrects error-prone DNA synthesis past GO lesions which are due to the oxidatively damaged form of guanine: 7,8-dihydro-8-oxoguanine (8-oxo-dGTP).</text>
</comment>
<keyword evidence="8 14" id="KW-0227">DNA damage</keyword>
<keyword evidence="7" id="KW-0479">Metal-binding</keyword>
<evidence type="ECO:0000256" key="8">
    <source>
        <dbReference type="ARBA" id="ARBA00022763"/>
    </source>
</evidence>
<dbReference type="OrthoDB" id="9802365at2"/>
<sequence>MPKARTNPPEIAALVLDWYDRHHRTLPWRSPPGTPPPAPYRVWLSEVMLQQTTVPAVKPYFEKFLTLWPSVHDLANAPVEHVMEAWAGLGYYARARNLHKCAKAVSEQHGGIFPDSEAGLLELPGIGPYTAAAIAAIAFDEPAAVLDGNIERVLARLFAVETPLPQARVELRKLAAQVTPQHRPGDFAQAMMDLGATVCTPKGPDCLLCPLQARCAAFKRGIAETLPRKAAKAARPVRHTIAFLLQRADDGAVLLRRRPPEGLLGGMLEVPSAPWRDTPWTSGDALDHAPAQTDWLMLNGDAAHVFTHFELRIGAMLGRVAAREAAKLDGQWQQPQEAALPTVMKKMLGLLPTAEIRSTKSRRGGRARS</sequence>
<dbReference type="InterPro" id="IPR000445">
    <property type="entry name" value="HhH_motif"/>
</dbReference>
<keyword evidence="13 14" id="KW-0326">Glycosidase</keyword>
<evidence type="ECO:0000259" key="15">
    <source>
        <dbReference type="SMART" id="SM00478"/>
    </source>
</evidence>
<keyword evidence="6" id="KW-0004">4Fe-4S</keyword>
<comment type="catalytic activity">
    <reaction evidence="1 14">
        <text>Hydrolyzes free adenine bases from 7,8-dihydro-8-oxoguanine:adenine mismatched double-stranded DNA, leaving an apurinic site.</text>
        <dbReference type="EC" id="3.2.2.31"/>
    </reaction>
</comment>
<dbReference type="InterPro" id="IPR029119">
    <property type="entry name" value="MutY_C"/>
</dbReference>
<keyword evidence="17" id="KW-1185">Reference proteome</keyword>
<name>A0A516H1M6_9PROT</name>
<dbReference type="InterPro" id="IPR005760">
    <property type="entry name" value="A/G_AdeGlyc_MutY"/>
</dbReference>
<dbReference type="GO" id="GO:0051539">
    <property type="term" value="F:4 iron, 4 sulfur cluster binding"/>
    <property type="evidence" value="ECO:0007669"/>
    <property type="project" value="UniProtKB-UniRule"/>
</dbReference>
<evidence type="ECO:0000256" key="9">
    <source>
        <dbReference type="ARBA" id="ARBA00022801"/>
    </source>
</evidence>
<gene>
    <name evidence="16" type="primary">mutY</name>
    <name evidence="16" type="ORF">FNB15_10520</name>
</gene>
<protein>
    <recommendedName>
        <fullName evidence="5 14">Adenine DNA glycosylase</fullName>
        <ecNumber evidence="4 14">3.2.2.31</ecNumber>
    </recommendedName>
</protein>
<dbReference type="FunFam" id="1.10.340.30:FF:000002">
    <property type="entry name" value="Adenine DNA glycosylase"/>
    <property type="match status" value="1"/>
</dbReference>
<dbReference type="AlphaFoldDB" id="A0A516H1M6"/>
<dbReference type="RefSeq" id="WP_144068658.1">
    <property type="nucleotide sequence ID" value="NZ_CP041636.1"/>
</dbReference>
<dbReference type="Pfam" id="PF00633">
    <property type="entry name" value="HHH"/>
    <property type="match status" value="1"/>
</dbReference>
<dbReference type="InterPro" id="IPR011257">
    <property type="entry name" value="DNA_glycosylase"/>
</dbReference>
<dbReference type="Pfam" id="PF14815">
    <property type="entry name" value="NUDIX_4"/>
    <property type="match status" value="1"/>
</dbReference>